<evidence type="ECO:0000313" key="2">
    <source>
        <dbReference type="EMBL" id="KZL50591.1"/>
    </source>
</evidence>
<reference evidence="2 3" key="1">
    <citation type="submission" date="2016-04" db="EMBL/GenBank/DDBJ databases">
        <title>Draft Genome Assembly of the Bloom-forming Cyanobacterium Nodularia spumigena Strain CENA596 in Shrimp Production Ponds.</title>
        <authorList>
            <person name="Popin R.V."/>
            <person name="Rigonato J."/>
            <person name="Abreu V.A."/>
            <person name="Andreote A.P."/>
            <person name="Silveira S.B."/>
            <person name="Odebrecht C."/>
            <person name="Fiore M.F."/>
        </authorList>
    </citation>
    <scope>NUCLEOTIDE SEQUENCE [LARGE SCALE GENOMIC DNA]</scope>
    <source>
        <strain evidence="2 3">CENA596</strain>
    </source>
</reference>
<feature type="domain" description="FHA" evidence="1">
    <location>
        <begin position="41"/>
        <end position="98"/>
    </location>
</feature>
<dbReference type="RefSeq" id="WP_063872122.1">
    <property type="nucleotide sequence ID" value="NZ_CAWMRI010000079.1"/>
</dbReference>
<dbReference type="OrthoDB" id="7788186at2"/>
<comment type="caution">
    <text evidence="2">The sequence shown here is derived from an EMBL/GenBank/DDBJ whole genome shotgun (WGS) entry which is preliminary data.</text>
</comment>
<name>A0A161XLC4_NODSP</name>
<evidence type="ECO:0000313" key="3">
    <source>
        <dbReference type="Proteomes" id="UP000076555"/>
    </source>
</evidence>
<dbReference type="InterPro" id="IPR000253">
    <property type="entry name" value="FHA_dom"/>
</dbReference>
<evidence type="ECO:0000259" key="1">
    <source>
        <dbReference type="Pfam" id="PF00498"/>
    </source>
</evidence>
<dbReference type="CDD" id="cd00060">
    <property type="entry name" value="FHA"/>
    <property type="match status" value="1"/>
</dbReference>
<dbReference type="Proteomes" id="UP000076555">
    <property type="component" value="Unassembled WGS sequence"/>
</dbReference>
<dbReference type="AlphaFoldDB" id="A0A161XLC4"/>
<gene>
    <name evidence="2" type="ORF">A2T98_06905</name>
</gene>
<proteinExistence type="predicted"/>
<dbReference type="EMBL" id="LWAJ01000079">
    <property type="protein sequence ID" value="KZL50591.1"/>
    <property type="molecule type" value="Genomic_DNA"/>
</dbReference>
<organism evidence="2 3">
    <name type="scientific">Nodularia spumigena CENA596</name>
    <dbReference type="NCBI Taxonomy" id="1819295"/>
    <lineage>
        <taxon>Bacteria</taxon>
        <taxon>Bacillati</taxon>
        <taxon>Cyanobacteriota</taxon>
        <taxon>Cyanophyceae</taxon>
        <taxon>Nostocales</taxon>
        <taxon>Nodulariaceae</taxon>
        <taxon>Nodularia</taxon>
    </lineage>
</organism>
<dbReference type="SUPFAM" id="SSF49879">
    <property type="entry name" value="SMAD/FHA domain"/>
    <property type="match status" value="1"/>
</dbReference>
<dbReference type="Pfam" id="PF00498">
    <property type="entry name" value="FHA"/>
    <property type="match status" value="1"/>
</dbReference>
<dbReference type="Gene3D" id="2.60.200.20">
    <property type="match status" value="1"/>
</dbReference>
<accession>A0A161XLC4</accession>
<protein>
    <submittedName>
        <fullName evidence="2">Peptide-binding protein</fullName>
    </submittedName>
</protein>
<sequence>MQIQLFWIDPNTEERREPLLNTPVAIGSNFQEMPQEINGEPVSRVVILDDLIADYHILITGESQKLIVIAQNTQRGVKINGLQRNNGRLKNGDRLQIGICEIMVSLVGTNVCDRMVGFLFKRRCDRTDQTDCPHCDQSYEEDYAFYANYGSYDSGGWGNNYYDDRDSYFSEPYTGNVNFTEADSVSFDGESDANFEYDMGAS</sequence>
<dbReference type="InterPro" id="IPR008984">
    <property type="entry name" value="SMAD_FHA_dom_sf"/>
</dbReference>